<evidence type="ECO:0000313" key="1">
    <source>
        <dbReference type="EMBL" id="KAF0748722.1"/>
    </source>
</evidence>
<accession>A0A6G0Y481</accession>
<protein>
    <submittedName>
        <fullName evidence="1">PHD-type domain-containing protein</fullName>
    </submittedName>
</protein>
<comment type="caution">
    <text evidence="1">The sequence shown here is derived from an EMBL/GenBank/DDBJ whole genome shotgun (WGS) entry which is preliminary data.</text>
</comment>
<dbReference type="AlphaFoldDB" id="A0A6G0Y481"/>
<name>A0A6G0Y481_APHCR</name>
<dbReference type="Gene3D" id="3.30.40.10">
    <property type="entry name" value="Zinc/RING finger domain, C3HC4 (zinc finger)"/>
    <property type="match status" value="1"/>
</dbReference>
<dbReference type="Proteomes" id="UP000478052">
    <property type="component" value="Unassembled WGS sequence"/>
</dbReference>
<proteinExistence type="predicted"/>
<gene>
    <name evidence="1" type="ORF">FWK35_00016850</name>
</gene>
<evidence type="ECO:0000313" key="2">
    <source>
        <dbReference type="Proteomes" id="UP000478052"/>
    </source>
</evidence>
<dbReference type="InterPro" id="IPR013083">
    <property type="entry name" value="Znf_RING/FYVE/PHD"/>
</dbReference>
<keyword evidence="2" id="KW-1185">Reference proteome</keyword>
<sequence length="87" mass="9620">MTLCVICSPTVKRGLSDSITCTLCNNIFYLNCIPLTQSDADYLKCIKKTWSFKNCLNEGAMPSNSKSVLSVPSPTDSNNIELILRKN</sequence>
<reference evidence="1 2" key="1">
    <citation type="submission" date="2019-08" db="EMBL/GenBank/DDBJ databases">
        <title>Whole genome of Aphis craccivora.</title>
        <authorList>
            <person name="Voronova N.V."/>
            <person name="Shulinski R.S."/>
            <person name="Bandarenka Y.V."/>
            <person name="Zhorov D.G."/>
            <person name="Warner D."/>
        </authorList>
    </citation>
    <scope>NUCLEOTIDE SEQUENCE [LARGE SCALE GENOMIC DNA]</scope>
    <source>
        <strain evidence="1">180601</strain>
        <tissue evidence="1">Whole Body</tissue>
    </source>
</reference>
<dbReference type="EMBL" id="VUJU01006368">
    <property type="protein sequence ID" value="KAF0748722.1"/>
    <property type="molecule type" value="Genomic_DNA"/>
</dbReference>
<organism evidence="1 2">
    <name type="scientific">Aphis craccivora</name>
    <name type="common">Cowpea aphid</name>
    <dbReference type="NCBI Taxonomy" id="307492"/>
    <lineage>
        <taxon>Eukaryota</taxon>
        <taxon>Metazoa</taxon>
        <taxon>Ecdysozoa</taxon>
        <taxon>Arthropoda</taxon>
        <taxon>Hexapoda</taxon>
        <taxon>Insecta</taxon>
        <taxon>Pterygota</taxon>
        <taxon>Neoptera</taxon>
        <taxon>Paraneoptera</taxon>
        <taxon>Hemiptera</taxon>
        <taxon>Sternorrhyncha</taxon>
        <taxon>Aphidomorpha</taxon>
        <taxon>Aphidoidea</taxon>
        <taxon>Aphididae</taxon>
        <taxon>Aphidini</taxon>
        <taxon>Aphis</taxon>
        <taxon>Aphis</taxon>
    </lineage>
</organism>